<dbReference type="InterPro" id="IPR051156">
    <property type="entry name" value="Mito/Outer_Membr_Metalloprot"/>
</dbReference>
<keyword evidence="4 6" id="KW-0862">Zinc</keyword>
<dbReference type="RefSeq" id="WP_290282534.1">
    <property type="nucleotide sequence ID" value="NZ_JAUFQI010000001.1"/>
</dbReference>
<evidence type="ECO:0000259" key="7">
    <source>
        <dbReference type="Pfam" id="PF01435"/>
    </source>
</evidence>
<name>A0ABV7WSW0_9GAMM</name>
<comment type="similarity">
    <text evidence="6">Belongs to the peptidase M48 family.</text>
</comment>
<evidence type="ECO:0000256" key="1">
    <source>
        <dbReference type="ARBA" id="ARBA00022670"/>
    </source>
</evidence>
<comment type="caution">
    <text evidence="8">The sequence shown here is derived from an EMBL/GenBank/DDBJ whole genome shotgun (WGS) entry which is preliminary data.</text>
</comment>
<feature type="domain" description="Peptidase M48" evidence="7">
    <location>
        <begin position="80"/>
        <end position="242"/>
    </location>
</feature>
<evidence type="ECO:0000256" key="5">
    <source>
        <dbReference type="ARBA" id="ARBA00023049"/>
    </source>
</evidence>
<evidence type="ECO:0000313" key="8">
    <source>
        <dbReference type="EMBL" id="MFC3701469.1"/>
    </source>
</evidence>
<dbReference type="InterPro" id="IPR001915">
    <property type="entry name" value="Peptidase_M48"/>
</dbReference>
<evidence type="ECO:0000256" key="2">
    <source>
        <dbReference type="ARBA" id="ARBA00022723"/>
    </source>
</evidence>
<dbReference type="PANTHER" id="PTHR22726">
    <property type="entry name" value="METALLOENDOPEPTIDASE OMA1"/>
    <property type="match status" value="1"/>
</dbReference>
<dbReference type="CDD" id="cd07324">
    <property type="entry name" value="M48C_Oma1-like"/>
    <property type="match status" value="1"/>
</dbReference>
<comment type="cofactor">
    <cofactor evidence="6">
        <name>Zn(2+)</name>
        <dbReference type="ChEBI" id="CHEBI:29105"/>
    </cofactor>
    <text evidence="6">Binds 1 zinc ion per subunit.</text>
</comment>
<evidence type="ECO:0000313" key="9">
    <source>
        <dbReference type="Proteomes" id="UP001595710"/>
    </source>
</evidence>
<accession>A0ABV7WSW0</accession>
<evidence type="ECO:0000256" key="3">
    <source>
        <dbReference type="ARBA" id="ARBA00022801"/>
    </source>
</evidence>
<sequence length="433" mass="49487">MPLRLLLIFFVTFYFGFVRADYGDRPVDWTAKDTAIFQDYAIRALNAKSSIKNNYWAHYWLSEKLNQFQLSEMRLTNTPTPLLIDQNSINAFALPGNLIGIHTGLWRFAQSEDELLSVLAHEMGHISLDHFTRLSADRAQKGWLIASGIVLSFLLANENPEAANAALLSSFAAASQQNLSFSQAMELEADQFGQDLLKHLGYEPHAGRHFFTRLDQQTFANTQTEFLRSHPLGSTRASKLSSAEKQSPSSEQPKVFDFINLLVLQHDQNGTFEFLKRTLAERSLTPVMGDDPHLEYALALFALTQDQKQAPFLERLSQVTNRFPNYFPAWHKRLEVALEINSKDKCEVWQNLPAGFAQSNLSLDALETIAQGAQHCQPIASVEWQARYFWRSGQEEKAMSLLRNSIIREQNTNQLARLKNQLNTFNERYERLR</sequence>
<protein>
    <submittedName>
        <fullName evidence="8">M48 family metallopeptidase</fullName>
    </submittedName>
</protein>
<dbReference type="Gene3D" id="3.30.2010.10">
    <property type="entry name" value="Metalloproteases ('zincins'), catalytic domain"/>
    <property type="match status" value="1"/>
</dbReference>
<organism evidence="8 9">
    <name type="scientific">Reinekea marina</name>
    <dbReference type="NCBI Taxonomy" id="1310421"/>
    <lineage>
        <taxon>Bacteria</taxon>
        <taxon>Pseudomonadati</taxon>
        <taxon>Pseudomonadota</taxon>
        <taxon>Gammaproteobacteria</taxon>
        <taxon>Oceanospirillales</taxon>
        <taxon>Saccharospirillaceae</taxon>
        <taxon>Reinekea</taxon>
    </lineage>
</organism>
<dbReference type="EMBL" id="JBHRYN010000008">
    <property type="protein sequence ID" value="MFC3701469.1"/>
    <property type="molecule type" value="Genomic_DNA"/>
</dbReference>
<keyword evidence="9" id="KW-1185">Reference proteome</keyword>
<dbReference type="Pfam" id="PF01435">
    <property type="entry name" value="Peptidase_M48"/>
    <property type="match status" value="1"/>
</dbReference>
<keyword evidence="5 6" id="KW-0482">Metalloprotease</keyword>
<keyword evidence="1 6" id="KW-0645">Protease</keyword>
<evidence type="ECO:0000256" key="6">
    <source>
        <dbReference type="RuleBase" id="RU003983"/>
    </source>
</evidence>
<keyword evidence="3 6" id="KW-0378">Hydrolase</keyword>
<reference evidence="9" key="1">
    <citation type="journal article" date="2019" name="Int. J. Syst. Evol. Microbiol.">
        <title>The Global Catalogue of Microorganisms (GCM) 10K type strain sequencing project: providing services to taxonomists for standard genome sequencing and annotation.</title>
        <authorList>
            <consortium name="The Broad Institute Genomics Platform"/>
            <consortium name="The Broad Institute Genome Sequencing Center for Infectious Disease"/>
            <person name="Wu L."/>
            <person name="Ma J."/>
        </authorList>
    </citation>
    <scope>NUCLEOTIDE SEQUENCE [LARGE SCALE GENOMIC DNA]</scope>
    <source>
        <strain evidence="9">CECT 8288</strain>
    </source>
</reference>
<evidence type="ECO:0000256" key="4">
    <source>
        <dbReference type="ARBA" id="ARBA00022833"/>
    </source>
</evidence>
<dbReference type="Proteomes" id="UP001595710">
    <property type="component" value="Unassembled WGS sequence"/>
</dbReference>
<keyword evidence="2" id="KW-0479">Metal-binding</keyword>
<proteinExistence type="inferred from homology"/>
<dbReference type="PANTHER" id="PTHR22726:SF1">
    <property type="entry name" value="METALLOENDOPEPTIDASE OMA1, MITOCHONDRIAL"/>
    <property type="match status" value="1"/>
</dbReference>
<gene>
    <name evidence="8" type="ORF">ACFOND_07465</name>
</gene>